<feature type="compositionally biased region" description="Basic and acidic residues" evidence="1">
    <location>
        <begin position="320"/>
        <end position="335"/>
    </location>
</feature>
<dbReference type="InterPro" id="IPR003673">
    <property type="entry name" value="CoA-Trfase_fam_III"/>
</dbReference>
<evidence type="ECO:0000256" key="1">
    <source>
        <dbReference type="SAM" id="MobiDB-lite"/>
    </source>
</evidence>
<evidence type="ECO:0000313" key="2">
    <source>
        <dbReference type="EMBL" id="MCL6682326.1"/>
    </source>
</evidence>
<sequence length="361" mass="37722">MAGPLAGFNIVEMAGIGPGPFAAMMLADHGAEVIRVERPGNLAVPNDPLTRSRRSIALDLRTEEGAAIVRQLAKRADGLIEGYRPGVMERLDLAPDTLLLDNPKLVYGRVTGWGQEGPLASEAGHDINYLAITGLLSGIGPKAGPLAPSNYLADFAGGGMMLAFAMVSALLAVQRGGEGQVIDAAMTDGAALVGALTYGMRAAGMWSDDREANLLDGGDPFYGCYKCADGKYLALGAIEPQFRDALAEGLGVTEVTKINVTKAVARKTRDQWVSQFAGRDACVAPVLSLSEAPAHLHNRARGTFLDVGGVLQPGPAPRYSRTECDPPEAPRREGADGDSILAELGYGSAEIAGLRSRGVLA</sequence>
<dbReference type="Pfam" id="PF02515">
    <property type="entry name" value="CoA_transf_3"/>
    <property type="match status" value="1"/>
</dbReference>
<reference evidence="2" key="1">
    <citation type="submission" date="2022-05" db="EMBL/GenBank/DDBJ databases">
        <authorList>
            <person name="Jo J.-H."/>
            <person name="Im W.-T."/>
        </authorList>
    </citation>
    <scope>NUCLEOTIDE SEQUENCE</scope>
    <source>
        <strain evidence="2">SE158</strain>
    </source>
</reference>
<feature type="region of interest" description="Disordered" evidence="1">
    <location>
        <begin position="314"/>
        <end position="337"/>
    </location>
</feature>
<proteinExistence type="predicted"/>
<dbReference type="InterPro" id="IPR023606">
    <property type="entry name" value="CoA-Trfase_III_dom_1_sf"/>
</dbReference>
<dbReference type="SUPFAM" id="SSF89796">
    <property type="entry name" value="CoA-transferase family III (CaiB/BaiF)"/>
    <property type="match status" value="1"/>
</dbReference>
<comment type="caution">
    <text evidence="2">The sequence shown here is derived from an EMBL/GenBank/DDBJ whole genome shotgun (WGS) entry which is preliminary data.</text>
</comment>
<dbReference type="InterPro" id="IPR050509">
    <property type="entry name" value="CoA-transferase_III"/>
</dbReference>
<dbReference type="PANTHER" id="PTHR48228:SF5">
    <property type="entry name" value="ALPHA-METHYLACYL-COA RACEMASE"/>
    <property type="match status" value="1"/>
</dbReference>
<dbReference type="Gene3D" id="3.40.50.10540">
    <property type="entry name" value="Crotonobetainyl-coa:carnitine coa-transferase, domain 1"/>
    <property type="match status" value="1"/>
</dbReference>
<name>A0ABT0RI64_9SPHN</name>
<dbReference type="Proteomes" id="UP001165363">
    <property type="component" value="Unassembled WGS sequence"/>
</dbReference>
<keyword evidence="3" id="KW-1185">Reference proteome</keyword>
<protein>
    <submittedName>
        <fullName evidence="2">CoA transferase</fullName>
    </submittedName>
</protein>
<organism evidence="2 3">
    <name type="scientific">Sphingomonas alba</name>
    <dbReference type="NCBI Taxonomy" id="2908208"/>
    <lineage>
        <taxon>Bacteria</taxon>
        <taxon>Pseudomonadati</taxon>
        <taxon>Pseudomonadota</taxon>
        <taxon>Alphaproteobacteria</taxon>
        <taxon>Sphingomonadales</taxon>
        <taxon>Sphingomonadaceae</taxon>
        <taxon>Sphingomonas</taxon>
    </lineage>
</organism>
<evidence type="ECO:0000313" key="3">
    <source>
        <dbReference type="Proteomes" id="UP001165363"/>
    </source>
</evidence>
<gene>
    <name evidence="2" type="ORF">LZ536_00210</name>
</gene>
<dbReference type="PANTHER" id="PTHR48228">
    <property type="entry name" value="SUCCINYL-COA--D-CITRAMALATE COA-TRANSFERASE"/>
    <property type="match status" value="1"/>
</dbReference>
<accession>A0ABT0RI64</accession>
<dbReference type="RefSeq" id="WP_249846306.1">
    <property type="nucleotide sequence ID" value="NZ_JAMGBD010000001.1"/>
</dbReference>
<dbReference type="EMBL" id="JAMGBD010000001">
    <property type="protein sequence ID" value="MCL6682326.1"/>
    <property type="molecule type" value="Genomic_DNA"/>
</dbReference>
<keyword evidence="2" id="KW-0808">Transferase</keyword>
<dbReference type="Gene3D" id="3.30.1540.10">
    <property type="entry name" value="formyl-coa transferase, domain 3"/>
    <property type="match status" value="1"/>
</dbReference>
<dbReference type="GO" id="GO:0016740">
    <property type="term" value="F:transferase activity"/>
    <property type="evidence" value="ECO:0007669"/>
    <property type="project" value="UniProtKB-KW"/>
</dbReference>
<dbReference type="InterPro" id="IPR044855">
    <property type="entry name" value="CoA-Trfase_III_dom3_sf"/>
</dbReference>